<protein>
    <submittedName>
        <fullName evidence="4">FctA domain-containing protein</fullName>
    </submittedName>
</protein>
<dbReference type="NCBIfam" id="TIGR03786">
    <property type="entry name" value="strep_pil_rpt"/>
    <property type="match status" value="1"/>
</dbReference>
<proteinExistence type="predicted"/>
<dbReference type="InterPro" id="IPR038174">
    <property type="entry name" value="Strep_pil_link_sf"/>
</dbReference>
<feature type="chain" id="PRO_5046784129" evidence="2">
    <location>
        <begin position="20"/>
        <end position="338"/>
    </location>
</feature>
<keyword evidence="1" id="KW-1133">Transmembrane helix</keyword>
<sequence>MALVLAACALVAVPGLAQAAPYNTTATVPVTVTYESDTTPDVRSPACTVVLTPEDGRPGDAQTLTVTPAQTQDFRGEGSGSFSVELPGLGTYEYTLKQTTAAQNGWTLDAAVYDVTIQVLRDEATDQPRVIVRIMKDGAKFDAAEFANRYAAAWPEGRTPAVKAHKALGVKRGGAVTDEKADLAAGAYTFQLKDAAGAVVATATNDASGLVAFAPLVHDKTGVYRYTLSEVKGTDANTEYDERTVGVAVTVTDDGEGGLVGTVAYDGSGQPPTFQNFLLKVGDPGAVVRPSGGTSFRGFGGTPTTGDPLTDSFLYLALGALVALTAALVVRKVRAQEA</sequence>
<gene>
    <name evidence="4" type="ORF">QJ043_04830</name>
</gene>
<dbReference type="Proteomes" id="UP001431693">
    <property type="component" value="Unassembled WGS sequence"/>
</dbReference>
<dbReference type="RefSeq" id="WP_283714085.1">
    <property type="nucleotide sequence ID" value="NZ_JASJEW010000012.1"/>
</dbReference>
<dbReference type="Gene3D" id="2.60.40.3050">
    <property type="match status" value="2"/>
</dbReference>
<feature type="signal peptide" evidence="2">
    <location>
        <begin position="1"/>
        <end position="19"/>
    </location>
</feature>
<dbReference type="Pfam" id="PF12892">
    <property type="entry name" value="FctA"/>
    <property type="match status" value="2"/>
</dbReference>
<keyword evidence="1" id="KW-0472">Membrane</keyword>
<name>A0ABT6ZLI1_9ACTN</name>
<feature type="domain" description="Streptococcal pilin isopeptide linkage" evidence="3">
    <location>
        <begin position="73"/>
        <end position="150"/>
    </location>
</feature>
<evidence type="ECO:0000259" key="3">
    <source>
        <dbReference type="Pfam" id="PF12892"/>
    </source>
</evidence>
<feature type="transmembrane region" description="Helical" evidence="1">
    <location>
        <begin position="312"/>
        <end position="330"/>
    </location>
</feature>
<evidence type="ECO:0000313" key="5">
    <source>
        <dbReference type="Proteomes" id="UP001431693"/>
    </source>
</evidence>
<comment type="caution">
    <text evidence="4">The sequence shown here is derived from an EMBL/GenBank/DDBJ whole genome shotgun (WGS) entry which is preliminary data.</text>
</comment>
<keyword evidence="5" id="KW-1185">Reference proteome</keyword>
<dbReference type="EMBL" id="JASJEX010000002">
    <property type="protein sequence ID" value="MDJ1129403.1"/>
    <property type="molecule type" value="Genomic_DNA"/>
</dbReference>
<keyword evidence="1" id="KW-0812">Transmembrane</keyword>
<reference evidence="4" key="1">
    <citation type="submission" date="2023-05" db="EMBL/GenBank/DDBJ databases">
        <title>[olsenella] sp. nov., isolated from a pig farm feces dump.</title>
        <authorList>
            <person name="Chang Y.-H."/>
        </authorList>
    </citation>
    <scope>NUCLEOTIDE SEQUENCE</scope>
    <source>
        <strain evidence="4">YH-ols2217</strain>
    </source>
</reference>
<organism evidence="4 5">
    <name type="scientific">Kribbibacterium absianum</name>
    <dbReference type="NCBI Taxonomy" id="3044210"/>
    <lineage>
        <taxon>Bacteria</taxon>
        <taxon>Bacillati</taxon>
        <taxon>Actinomycetota</taxon>
        <taxon>Coriobacteriia</taxon>
        <taxon>Coriobacteriales</taxon>
        <taxon>Kribbibacteriaceae</taxon>
        <taxon>Kribbibacterium</taxon>
    </lineage>
</organism>
<dbReference type="InterPro" id="IPR022464">
    <property type="entry name" value="Strep_pil_isopept_link"/>
</dbReference>
<evidence type="ECO:0000256" key="1">
    <source>
        <dbReference type="SAM" id="Phobius"/>
    </source>
</evidence>
<keyword evidence="2" id="KW-0732">Signal</keyword>
<evidence type="ECO:0000256" key="2">
    <source>
        <dbReference type="SAM" id="SignalP"/>
    </source>
</evidence>
<evidence type="ECO:0000313" key="4">
    <source>
        <dbReference type="EMBL" id="MDJ1129403.1"/>
    </source>
</evidence>
<accession>A0ABT6ZLI1</accession>
<feature type="domain" description="Streptococcal pilin isopeptide linkage" evidence="3">
    <location>
        <begin position="163"/>
        <end position="276"/>
    </location>
</feature>